<dbReference type="GO" id="GO:0045503">
    <property type="term" value="F:dynein light chain binding"/>
    <property type="evidence" value="ECO:0007669"/>
    <property type="project" value="TreeGrafter"/>
</dbReference>
<keyword evidence="5" id="KW-1185">Reference proteome</keyword>
<evidence type="ECO:0000256" key="2">
    <source>
        <dbReference type="ARBA" id="ARBA00022490"/>
    </source>
</evidence>
<keyword evidence="4" id="KW-0677">Repeat</keyword>
<dbReference type="GO" id="GO:0097014">
    <property type="term" value="C:ciliary plasm"/>
    <property type="evidence" value="ECO:0007669"/>
    <property type="project" value="TreeGrafter"/>
</dbReference>
<keyword evidence="2" id="KW-0963">Cytoplasm</keyword>
<dbReference type="SUPFAM" id="SSF50978">
    <property type="entry name" value="WD40 repeat-like"/>
    <property type="match status" value="1"/>
</dbReference>
<dbReference type="PANTHER" id="PTHR12442">
    <property type="entry name" value="DYNEIN INTERMEDIATE CHAIN"/>
    <property type="match status" value="1"/>
</dbReference>
<evidence type="ECO:0000256" key="3">
    <source>
        <dbReference type="ARBA" id="ARBA00022574"/>
    </source>
</evidence>
<dbReference type="AlphaFoldDB" id="A0A915L2I7"/>
<sequence length="220" mass="24179">NLGAGISTLALNKKRSTVLDYKFIVATDCGGVFLCDSEQSSRSTLQNRSANFENEPDLLDPVVNTFEGHIGPVTKVEFCPFSNDIFMSCGCDGRLFIRDRDQFEPLRILEVSIGALNSVAWSNGRPSTILCGNSNGELIFINLFNENGYFSKIWHANSSLSSMNHPVGITDLSFNSSPGKADWLAVGDSSGALHILQIVDETESSPTDDFRLLDILRKRH</sequence>
<dbReference type="WBParaSite" id="nRc.2.0.1.t45344-RA">
    <property type="protein sequence ID" value="nRc.2.0.1.t45344-RA"/>
    <property type="gene ID" value="nRc.2.0.1.g45344"/>
</dbReference>
<evidence type="ECO:0000313" key="6">
    <source>
        <dbReference type="WBParaSite" id="nRc.2.0.1.t45344-RA"/>
    </source>
</evidence>
<evidence type="ECO:0000256" key="1">
    <source>
        <dbReference type="ARBA" id="ARBA00004496"/>
    </source>
</evidence>
<reference evidence="6" key="1">
    <citation type="submission" date="2022-11" db="UniProtKB">
        <authorList>
            <consortium name="WormBaseParasite"/>
        </authorList>
    </citation>
    <scope>IDENTIFICATION</scope>
</reference>
<name>A0A915L2I7_ROMCU</name>
<dbReference type="GO" id="GO:0005868">
    <property type="term" value="C:cytoplasmic dynein complex"/>
    <property type="evidence" value="ECO:0007669"/>
    <property type="project" value="TreeGrafter"/>
</dbReference>
<dbReference type="Gene3D" id="2.130.10.10">
    <property type="entry name" value="YVTN repeat-like/Quinoprotein amine dehydrogenase"/>
    <property type="match status" value="1"/>
</dbReference>
<dbReference type="InterPro" id="IPR036322">
    <property type="entry name" value="WD40_repeat_dom_sf"/>
</dbReference>
<dbReference type="GO" id="GO:0045504">
    <property type="term" value="F:dynein heavy chain binding"/>
    <property type="evidence" value="ECO:0007669"/>
    <property type="project" value="TreeGrafter"/>
</dbReference>
<evidence type="ECO:0000256" key="4">
    <source>
        <dbReference type="ARBA" id="ARBA00022737"/>
    </source>
</evidence>
<dbReference type="Proteomes" id="UP000887565">
    <property type="component" value="Unplaced"/>
</dbReference>
<dbReference type="InterPro" id="IPR015943">
    <property type="entry name" value="WD40/YVTN_repeat-like_dom_sf"/>
</dbReference>
<dbReference type="SMART" id="SM00320">
    <property type="entry name" value="WD40"/>
    <property type="match status" value="3"/>
</dbReference>
<protein>
    <submittedName>
        <fullName evidence="6">Uncharacterized protein</fullName>
    </submittedName>
</protein>
<proteinExistence type="predicted"/>
<keyword evidence="3" id="KW-0853">WD repeat</keyword>
<dbReference type="InterPro" id="IPR050687">
    <property type="entry name" value="Dynein_IC"/>
</dbReference>
<dbReference type="GO" id="GO:0042073">
    <property type="term" value="P:intraciliary transport"/>
    <property type="evidence" value="ECO:0007669"/>
    <property type="project" value="TreeGrafter"/>
</dbReference>
<dbReference type="PANTHER" id="PTHR12442:SF26">
    <property type="entry name" value="CYTOPLASMIC DYNEIN 2 INTERMEDIATE CHAIN 2"/>
    <property type="match status" value="1"/>
</dbReference>
<dbReference type="InterPro" id="IPR001680">
    <property type="entry name" value="WD40_rpt"/>
</dbReference>
<organism evidence="5 6">
    <name type="scientific">Romanomermis culicivorax</name>
    <name type="common">Nematode worm</name>
    <dbReference type="NCBI Taxonomy" id="13658"/>
    <lineage>
        <taxon>Eukaryota</taxon>
        <taxon>Metazoa</taxon>
        <taxon>Ecdysozoa</taxon>
        <taxon>Nematoda</taxon>
        <taxon>Enoplea</taxon>
        <taxon>Dorylaimia</taxon>
        <taxon>Mermithida</taxon>
        <taxon>Mermithoidea</taxon>
        <taxon>Mermithidae</taxon>
        <taxon>Romanomermis</taxon>
    </lineage>
</organism>
<accession>A0A915L2I7</accession>
<evidence type="ECO:0000313" key="5">
    <source>
        <dbReference type="Proteomes" id="UP000887565"/>
    </source>
</evidence>
<comment type="subcellular location">
    <subcellularLocation>
        <location evidence="1">Cytoplasm</location>
    </subcellularLocation>
</comment>